<evidence type="ECO:0000256" key="2">
    <source>
        <dbReference type="SAM" id="SignalP"/>
    </source>
</evidence>
<dbReference type="EMBL" id="VCEJ01000008">
    <property type="protein sequence ID" value="TLU98160.1"/>
    <property type="molecule type" value="Genomic_DNA"/>
</dbReference>
<dbReference type="PROSITE" id="PS51257">
    <property type="entry name" value="PROKAR_LIPOPROTEIN"/>
    <property type="match status" value="1"/>
</dbReference>
<protein>
    <recommendedName>
        <fullName evidence="5">Lipoprotein</fullName>
    </recommendedName>
</protein>
<feature type="chain" id="PRO_5024405400" description="Lipoprotein" evidence="2">
    <location>
        <begin position="28"/>
        <end position="99"/>
    </location>
</feature>
<sequence length="99" mass="11779">MKTNRFLLSVIVTMIAAISISSCTYRAAYNPGYDYGYRPHYGYGYRPVPPPRVVVVTPPPRRVVHAQRYRSSRYDNRHYRQQYNHGNHYGHDSRRGYRR</sequence>
<organism evidence="3 4">
    <name type="scientific">Dyadobacter luticola</name>
    <dbReference type="NCBI Taxonomy" id="1979387"/>
    <lineage>
        <taxon>Bacteria</taxon>
        <taxon>Pseudomonadati</taxon>
        <taxon>Bacteroidota</taxon>
        <taxon>Cytophagia</taxon>
        <taxon>Cytophagales</taxon>
        <taxon>Spirosomataceae</taxon>
        <taxon>Dyadobacter</taxon>
    </lineage>
</organism>
<gene>
    <name evidence="3" type="ORF">FEN17_25630</name>
</gene>
<reference evidence="3 4" key="1">
    <citation type="submission" date="2019-05" db="EMBL/GenBank/DDBJ databases">
        <authorList>
            <person name="Qu J.-H."/>
        </authorList>
    </citation>
    <scope>NUCLEOTIDE SEQUENCE [LARGE SCALE GENOMIC DNA]</scope>
    <source>
        <strain evidence="3 4">T17</strain>
    </source>
</reference>
<accession>A0A5R9KPP6</accession>
<dbReference type="RefSeq" id="WP_138368258.1">
    <property type="nucleotide sequence ID" value="NZ_VCEJ01000008.1"/>
</dbReference>
<dbReference type="AlphaFoldDB" id="A0A5R9KPP6"/>
<evidence type="ECO:0008006" key="5">
    <source>
        <dbReference type="Google" id="ProtNLM"/>
    </source>
</evidence>
<dbReference type="Proteomes" id="UP000306402">
    <property type="component" value="Unassembled WGS sequence"/>
</dbReference>
<evidence type="ECO:0000256" key="1">
    <source>
        <dbReference type="SAM" id="MobiDB-lite"/>
    </source>
</evidence>
<evidence type="ECO:0000313" key="4">
    <source>
        <dbReference type="Proteomes" id="UP000306402"/>
    </source>
</evidence>
<name>A0A5R9KPP6_9BACT</name>
<feature type="compositionally biased region" description="Basic and acidic residues" evidence="1">
    <location>
        <begin position="89"/>
        <end position="99"/>
    </location>
</feature>
<keyword evidence="4" id="KW-1185">Reference proteome</keyword>
<feature type="region of interest" description="Disordered" evidence="1">
    <location>
        <begin position="66"/>
        <end position="99"/>
    </location>
</feature>
<comment type="caution">
    <text evidence="3">The sequence shown here is derived from an EMBL/GenBank/DDBJ whole genome shotgun (WGS) entry which is preliminary data.</text>
</comment>
<feature type="signal peptide" evidence="2">
    <location>
        <begin position="1"/>
        <end position="27"/>
    </location>
</feature>
<proteinExistence type="predicted"/>
<dbReference type="OrthoDB" id="965917at2"/>
<evidence type="ECO:0000313" key="3">
    <source>
        <dbReference type="EMBL" id="TLU98160.1"/>
    </source>
</evidence>
<keyword evidence="2" id="KW-0732">Signal</keyword>